<protein>
    <submittedName>
        <fullName evidence="1">Uncharacterized protein</fullName>
    </submittedName>
</protein>
<sequence length="258" mass="29614">MASRAAMRRRGFEFISMPQILMRVTKTGDLIVQIFKHGLMESTSLFGKRAEELLVLHEICGKADELKPINARSRLSEFSEFQANGATLVIGQRSHENPRGTAVTKASADTRFQVRVPLFDARRPWYFYTVYIKNILKTSFQNLFAITRHANANRPKVCSVGHGSVWRTLCYNFRGLIESMKLRIPPNDVEWSFDDSTARFATYFFRTVKSTHSRIFLLKCLFHAAFLPRDQQTTLFRPIRKIMSPHPPLPSLAPAPFC</sequence>
<accession>A0AAV4WE14</accession>
<reference evidence="1 2" key="1">
    <citation type="submission" date="2021-06" db="EMBL/GenBank/DDBJ databases">
        <title>Caerostris extrusa draft genome.</title>
        <authorList>
            <person name="Kono N."/>
            <person name="Arakawa K."/>
        </authorList>
    </citation>
    <scope>NUCLEOTIDE SEQUENCE [LARGE SCALE GENOMIC DNA]</scope>
</reference>
<dbReference type="AlphaFoldDB" id="A0AAV4WE14"/>
<name>A0AAV4WE14_CAEEX</name>
<comment type="caution">
    <text evidence="1">The sequence shown here is derived from an EMBL/GenBank/DDBJ whole genome shotgun (WGS) entry which is preliminary data.</text>
</comment>
<organism evidence="1 2">
    <name type="scientific">Caerostris extrusa</name>
    <name type="common">Bark spider</name>
    <name type="synonym">Caerostris bankana</name>
    <dbReference type="NCBI Taxonomy" id="172846"/>
    <lineage>
        <taxon>Eukaryota</taxon>
        <taxon>Metazoa</taxon>
        <taxon>Ecdysozoa</taxon>
        <taxon>Arthropoda</taxon>
        <taxon>Chelicerata</taxon>
        <taxon>Arachnida</taxon>
        <taxon>Araneae</taxon>
        <taxon>Araneomorphae</taxon>
        <taxon>Entelegynae</taxon>
        <taxon>Araneoidea</taxon>
        <taxon>Araneidae</taxon>
        <taxon>Caerostris</taxon>
    </lineage>
</organism>
<keyword evidence="2" id="KW-1185">Reference proteome</keyword>
<dbReference type="EMBL" id="BPLR01016058">
    <property type="protein sequence ID" value="GIY80882.1"/>
    <property type="molecule type" value="Genomic_DNA"/>
</dbReference>
<dbReference type="Proteomes" id="UP001054945">
    <property type="component" value="Unassembled WGS sequence"/>
</dbReference>
<proteinExistence type="predicted"/>
<gene>
    <name evidence="1" type="ORF">CEXT_381891</name>
</gene>
<evidence type="ECO:0000313" key="1">
    <source>
        <dbReference type="EMBL" id="GIY80882.1"/>
    </source>
</evidence>
<evidence type="ECO:0000313" key="2">
    <source>
        <dbReference type="Proteomes" id="UP001054945"/>
    </source>
</evidence>